<feature type="transmembrane region" description="Helical" evidence="8">
    <location>
        <begin position="312"/>
        <end position="329"/>
    </location>
</feature>
<evidence type="ECO:0000256" key="4">
    <source>
        <dbReference type="ARBA" id="ARBA00022544"/>
    </source>
</evidence>
<evidence type="ECO:0000256" key="2">
    <source>
        <dbReference type="ARBA" id="ARBA00007998"/>
    </source>
</evidence>
<gene>
    <name evidence="9" type="ORF">FFL34_12110</name>
</gene>
<comment type="subcellular location">
    <subcellularLocation>
        <location evidence="1">Membrane</location>
        <topology evidence="1">Multi-pass membrane protein</topology>
    </subcellularLocation>
</comment>
<dbReference type="GO" id="GO:0016020">
    <property type="term" value="C:membrane"/>
    <property type="evidence" value="ECO:0007669"/>
    <property type="project" value="UniProtKB-SubCell"/>
</dbReference>
<evidence type="ECO:0000256" key="8">
    <source>
        <dbReference type="SAM" id="Phobius"/>
    </source>
</evidence>
<dbReference type="GO" id="GO:0009847">
    <property type="term" value="P:spore germination"/>
    <property type="evidence" value="ECO:0007669"/>
    <property type="project" value="InterPro"/>
</dbReference>
<keyword evidence="3" id="KW-0813">Transport</keyword>
<feature type="transmembrane region" description="Helical" evidence="8">
    <location>
        <begin position="335"/>
        <end position="359"/>
    </location>
</feature>
<dbReference type="InterPro" id="IPR004761">
    <property type="entry name" value="Spore_GerAB"/>
</dbReference>
<dbReference type="EMBL" id="VCIA01000001">
    <property type="protein sequence ID" value="TMN22756.1"/>
    <property type="molecule type" value="Genomic_DNA"/>
</dbReference>
<dbReference type="PANTHER" id="PTHR34975">
    <property type="entry name" value="SPORE GERMINATION PROTEIN A2"/>
    <property type="match status" value="1"/>
</dbReference>
<name>A0A5S3QQC1_9BACI</name>
<evidence type="ECO:0000256" key="1">
    <source>
        <dbReference type="ARBA" id="ARBA00004141"/>
    </source>
</evidence>
<dbReference type="Proteomes" id="UP000306980">
    <property type="component" value="Unassembled WGS sequence"/>
</dbReference>
<evidence type="ECO:0000313" key="10">
    <source>
        <dbReference type="Proteomes" id="UP000306980"/>
    </source>
</evidence>
<keyword evidence="7 8" id="KW-0472">Membrane</keyword>
<feature type="transmembrane region" description="Helical" evidence="8">
    <location>
        <begin position="45"/>
        <end position="68"/>
    </location>
</feature>
<feature type="transmembrane region" description="Helical" evidence="8">
    <location>
        <begin position="16"/>
        <end position="33"/>
    </location>
</feature>
<evidence type="ECO:0000256" key="5">
    <source>
        <dbReference type="ARBA" id="ARBA00022692"/>
    </source>
</evidence>
<sequence length="367" mass="40397">MKKFEYADDQIGDKELMIAIPSVVIGVGVLSLPRSLAESTNVADGLFILFFGGLCVVFITWLVAKLAVQFPQESFFSYTTSVTSKPVAVIYTLLLSVYGLSMTAFETRVIAAVADQYLFNRTPFGIIALTFLLVVMYAVSGSRTGLFRLNMIFLPIIAFITLLVIIFNIGMFVPGNLFPVFTTDFSSQVSAFIESTNTFTGFGILLFYTSLVKSPRNVPKKAAAGMAFAVVLYIMIYVMCIGGFGNLATGNLLYPTVELAKDVQIPGGFLERFELLFFVIWIMAIFNTSIMAMDTAVFALNALFKKNRKMQLIFILSPLVYIVGMMPQNSNEIDALGTFMGVLGAAATISVTVLLFIFLKLRARKKQ</sequence>
<evidence type="ECO:0000256" key="6">
    <source>
        <dbReference type="ARBA" id="ARBA00022989"/>
    </source>
</evidence>
<dbReference type="PANTHER" id="PTHR34975:SF2">
    <property type="entry name" value="SPORE GERMINATION PROTEIN A2"/>
    <property type="match status" value="1"/>
</dbReference>
<keyword evidence="6 8" id="KW-1133">Transmembrane helix</keyword>
<comment type="similarity">
    <text evidence="2">Belongs to the amino acid-polyamine-organocation (APC) superfamily. Spore germination protein (SGP) (TC 2.A.3.9) family.</text>
</comment>
<dbReference type="NCBIfam" id="TIGR00912">
    <property type="entry name" value="2A0309"/>
    <property type="match status" value="1"/>
</dbReference>
<dbReference type="Pfam" id="PF03845">
    <property type="entry name" value="Spore_permease"/>
    <property type="match status" value="1"/>
</dbReference>
<dbReference type="AlphaFoldDB" id="A0A5S3QQC1"/>
<dbReference type="RefSeq" id="WP_138603655.1">
    <property type="nucleotide sequence ID" value="NZ_VCIA01000001.1"/>
</dbReference>
<feature type="transmembrane region" description="Helical" evidence="8">
    <location>
        <begin position="191"/>
        <end position="211"/>
    </location>
</feature>
<keyword evidence="5 8" id="KW-0812">Transmembrane</keyword>
<organism evidence="9 10">
    <name type="scientific">Lentibacillus cibarius</name>
    <dbReference type="NCBI Taxonomy" id="2583219"/>
    <lineage>
        <taxon>Bacteria</taxon>
        <taxon>Bacillati</taxon>
        <taxon>Bacillota</taxon>
        <taxon>Bacilli</taxon>
        <taxon>Bacillales</taxon>
        <taxon>Bacillaceae</taxon>
        <taxon>Lentibacillus</taxon>
    </lineage>
</organism>
<evidence type="ECO:0000256" key="7">
    <source>
        <dbReference type="ARBA" id="ARBA00023136"/>
    </source>
</evidence>
<dbReference type="OrthoDB" id="2716906at2"/>
<feature type="transmembrane region" description="Helical" evidence="8">
    <location>
        <begin position="223"/>
        <end position="245"/>
    </location>
</feature>
<protein>
    <submittedName>
        <fullName evidence="9">Spore gernimation protein</fullName>
    </submittedName>
</protein>
<dbReference type="Gene3D" id="1.20.1740.10">
    <property type="entry name" value="Amino acid/polyamine transporter I"/>
    <property type="match status" value="1"/>
</dbReference>
<evidence type="ECO:0000256" key="3">
    <source>
        <dbReference type="ARBA" id="ARBA00022448"/>
    </source>
</evidence>
<proteinExistence type="inferred from homology"/>
<feature type="transmembrane region" description="Helical" evidence="8">
    <location>
        <begin position="151"/>
        <end position="171"/>
    </location>
</feature>
<accession>A0A5S3QQC1</accession>
<feature type="transmembrane region" description="Helical" evidence="8">
    <location>
        <begin position="275"/>
        <end position="300"/>
    </location>
</feature>
<keyword evidence="4" id="KW-0309">Germination</keyword>
<evidence type="ECO:0000313" key="9">
    <source>
        <dbReference type="EMBL" id="TMN22756.1"/>
    </source>
</evidence>
<reference evidence="9 10" key="1">
    <citation type="submission" date="2019-05" db="EMBL/GenBank/DDBJ databases">
        <title>Genomic analysis of Lentibacillus sp. NKC220-2.</title>
        <authorList>
            <person name="Oh Y.J."/>
        </authorList>
    </citation>
    <scope>NUCLEOTIDE SEQUENCE [LARGE SCALE GENOMIC DNA]</scope>
    <source>
        <strain evidence="9 10">NKC220-2</strain>
    </source>
</reference>
<feature type="transmembrane region" description="Helical" evidence="8">
    <location>
        <begin position="117"/>
        <end position="139"/>
    </location>
</feature>
<feature type="transmembrane region" description="Helical" evidence="8">
    <location>
        <begin position="88"/>
        <end position="105"/>
    </location>
</feature>
<comment type="caution">
    <text evidence="9">The sequence shown here is derived from an EMBL/GenBank/DDBJ whole genome shotgun (WGS) entry which is preliminary data.</text>
</comment>